<evidence type="ECO:0000256" key="3">
    <source>
        <dbReference type="ARBA" id="ARBA00012929"/>
    </source>
</evidence>
<dbReference type="AlphaFoldDB" id="H2CD67"/>
<dbReference type="RefSeq" id="WP_002773513.1">
    <property type="nucleotide sequence ID" value="NZ_JH597773.1"/>
</dbReference>
<name>H2CD67_9LEPT</name>
<dbReference type="Gene3D" id="3.40.50.720">
    <property type="entry name" value="NAD(P)-binding Rossmann-like Domain"/>
    <property type="match status" value="1"/>
</dbReference>
<dbReference type="NCBIfam" id="TIGR01214">
    <property type="entry name" value="rmlD"/>
    <property type="match status" value="1"/>
</dbReference>
<evidence type="ECO:0000256" key="1">
    <source>
        <dbReference type="ARBA" id="ARBA00004781"/>
    </source>
</evidence>
<accession>H2CD67</accession>
<keyword evidence="9" id="KW-1185">Reference proteome</keyword>
<comment type="similarity">
    <text evidence="2 6">Belongs to the dTDP-4-dehydrorhamnose reductase family.</text>
</comment>
<keyword evidence="6" id="KW-0521">NADP</keyword>
<proteinExistence type="inferred from homology"/>
<dbReference type="HOGENOM" id="CLU_045518_1_2_12"/>
<comment type="pathway">
    <text evidence="1 6">Carbohydrate biosynthesis; dTDP-L-rhamnose biosynthesis.</text>
</comment>
<comment type="catalytic activity">
    <reaction evidence="5">
        <text>dTDP-beta-L-rhamnose + NADP(+) = dTDP-4-dehydro-beta-L-rhamnose + NADPH + H(+)</text>
        <dbReference type="Rhea" id="RHEA:21796"/>
        <dbReference type="ChEBI" id="CHEBI:15378"/>
        <dbReference type="ChEBI" id="CHEBI:57510"/>
        <dbReference type="ChEBI" id="CHEBI:57783"/>
        <dbReference type="ChEBI" id="CHEBI:58349"/>
        <dbReference type="ChEBI" id="CHEBI:62830"/>
        <dbReference type="EC" id="1.1.1.133"/>
    </reaction>
</comment>
<dbReference type="Proteomes" id="UP000005737">
    <property type="component" value="Unassembled WGS sequence"/>
</dbReference>
<evidence type="ECO:0000259" key="7">
    <source>
        <dbReference type="Pfam" id="PF04321"/>
    </source>
</evidence>
<dbReference type="Pfam" id="PF04321">
    <property type="entry name" value="RmlD_sub_bind"/>
    <property type="match status" value="1"/>
</dbReference>
<gene>
    <name evidence="8" type="ORF">Lepil_2874</name>
</gene>
<dbReference type="UniPathway" id="UPA00124"/>
<comment type="function">
    <text evidence="6">Catalyzes the reduction of dTDP-6-deoxy-L-lyxo-4-hexulose to yield dTDP-L-rhamnose.</text>
</comment>
<dbReference type="InterPro" id="IPR005913">
    <property type="entry name" value="dTDP_dehydrorham_reduct"/>
</dbReference>
<evidence type="ECO:0000256" key="5">
    <source>
        <dbReference type="ARBA" id="ARBA00048200"/>
    </source>
</evidence>
<dbReference type="GO" id="GO:0019305">
    <property type="term" value="P:dTDP-rhamnose biosynthetic process"/>
    <property type="evidence" value="ECO:0007669"/>
    <property type="project" value="UniProtKB-UniPathway"/>
</dbReference>
<organism evidence="8 9">
    <name type="scientific">Leptonema illini DSM 21528</name>
    <dbReference type="NCBI Taxonomy" id="929563"/>
    <lineage>
        <taxon>Bacteria</taxon>
        <taxon>Pseudomonadati</taxon>
        <taxon>Spirochaetota</taxon>
        <taxon>Spirochaetia</taxon>
        <taxon>Leptospirales</taxon>
        <taxon>Leptospiraceae</taxon>
        <taxon>Leptonema</taxon>
    </lineage>
</organism>
<evidence type="ECO:0000256" key="6">
    <source>
        <dbReference type="RuleBase" id="RU364082"/>
    </source>
</evidence>
<dbReference type="SUPFAM" id="SSF51735">
    <property type="entry name" value="NAD(P)-binding Rossmann-fold domains"/>
    <property type="match status" value="1"/>
</dbReference>
<dbReference type="PANTHER" id="PTHR10491:SF4">
    <property type="entry name" value="METHIONINE ADENOSYLTRANSFERASE 2 SUBUNIT BETA"/>
    <property type="match status" value="1"/>
</dbReference>
<evidence type="ECO:0000256" key="2">
    <source>
        <dbReference type="ARBA" id="ARBA00010944"/>
    </source>
</evidence>
<dbReference type="EMBL" id="JH597773">
    <property type="protein sequence ID" value="EHQ07543.1"/>
    <property type="molecule type" value="Genomic_DNA"/>
</dbReference>
<dbReference type="PANTHER" id="PTHR10491">
    <property type="entry name" value="DTDP-4-DEHYDRORHAMNOSE REDUCTASE"/>
    <property type="match status" value="1"/>
</dbReference>
<evidence type="ECO:0000313" key="9">
    <source>
        <dbReference type="Proteomes" id="UP000005737"/>
    </source>
</evidence>
<evidence type="ECO:0000313" key="8">
    <source>
        <dbReference type="EMBL" id="EHQ07543.1"/>
    </source>
</evidence>
<keyword evidence="6 8" id="KW-0560">Oxidoreductase</keyword>
<sequence length="286" mass="31888">MSKVLVTGGSGQLGRELRLKAQIFHDHTFVFTDRSELNIADAFQVRQVVERERPSCVINCAAYTAVDRAESDIDAAMSVNHSGAELCAAEARRIGARFIHISTDFVFDGKKSTPYVEDDMTSPLGVYGLSKREGERAVLDAHPDACIIRTSWLYSAYGANFLKTMLRLGRERSEIGVIADQVGTPTWTADFADVLLQAVTADLSGIFHYSNEGVASWYDFAIAIMELSGLSCDVRPLETHEYPTPAQRPAYSIMNKRKIRSALNISIPYWRVSLQKCIERLKQEDL</sequence>
<dbReference type="GO" id="GO:0008831">
    <property type="term" value="F:dTDP-4-dehydrorhamnose reductase activity"/>
    <property type="evidence" value="ECO:0007669"/>
    <property type="project" value="UniProtKB-EC"/>
</dbReference>
<protein>
    <recommendedName>
        <fullName evidence="4 6">dTDP-4-dehydrorhamnose reductase</fullName>
        <ecNumber evidence="3 6">1.1.1.133</ecNumber>
    </recommendedName>
</protein>
<feature type="domain" description="RmlD-like substrate binding" evidence="7">
    <location>
        <begin position="3"/>
        <end position="281"/>
    </location>
</feature>
<dbReference type="InterPro" id="IPR036291">
    <property type="entry name" value="NAD(P)-bd_dom_sf"/>
</dbReference>
<dbReference type="Gene3D" id="3.90.25.10">
    <property type="entry name" value="UDP-galactose 4-epimerase, domain 1"/>
    <property type="match status" value="1"/>
</dbReference>
<evidence type="ECO:0000256" key="4">
    <source>
        <dbReference type="ARBA" id="ARBA00017099"/>
    </source>
</evidence>
<dbReference type="GO" id="GO:0005829">
    <property type="term" value="C:cytosol"/>
    <property type="evidence" value="ECO:0007669"/>
    <property type="project" value="TreeGrafter"/>
</dbReference>
<reference evidence="8 9" key="1">
    <citation type="submission" date="2011-10" db="EMBL/GenBank/DDBJ databases">
        <title>The Improved High-Quality Draft genome of Leptonema illini DSM 21528.</title>
        <authorList>
            <consortium name="US DOE Joint Genome Institute (JGI-PGF)"/>
            <person name="Lucas S."/>
            <person name="Copeland A."/>
            <person name="Lapidus A."/>
            <person name="Glavina del Rio T."/>
            <person name="Dalin E."/>
            <person name="Tice H."/>
            <person name="Bruce D."/>
            <person name="Goodwin L."/>
            <person name="Pitluck S."/>
            <person name="Peters L."/>
            <person name="Mikhailova N."/>
            <person name="Held B."/>
            <person name="Kyrpides N."/>
            <person name="Mavromatis K."/>
            <person name="Ivanova N."/>
            <person name="Markowitz V."/>
            <person name="Cheng J.-F."/>
            <person name="Hugenholtz P."/>
            <person name="Woyke T."/>
            <person name="Wu D."/>
            <person name="Gronow S."/>
            <person name="Wellnitz S."/>
            <person name="Brambilla E.-M."/>
            <person name="Klenk H.-P."/>
            <person name="Eisen J.A."/>
        </authorList>
    </citation>
    <scope>NUCLEOTIDE SEQUENCE [LARGE SCALE GENOMIC DNA]</scope>
    <source>
        <strain evidence="8 9">DSM 21528</strain>
    </source>
</reference>
<dbReference type="CDD" id="cd05254">
    <property type="entry name" value="dTDP_HR_like_SDR_e"/>
    <property type="match status" value="1"/>
</dbReference>
<dbReference type="EC" id="1.1.1.133" evidence="3 6"/>
<dbReference type="InterPro" id="IPR029903">
    <property type="entry name" value="RmlD-like-bd"/>
</dbReference>
<dbReference type="STRING" id="183.GCA_002009735_00450"/>